<name>A0ABU6RDB6_9FABA</name>
<protein>
    <submittedName>
        <fullName evidence="1">Uncharacterized protein</fullName>
    </submittedName>
</protein>
<dbReference type="EMBL" id="JASCZI010030377">
    <property type="protein sequence ID" value="MED6121982.1"/>
    <property type="molecule type" value="Genomic_DNA"/>
</dbReference>
<organism evidence="1 2">
    <name type="scientific">Stylosanthes scabra</name>
    <dbReference type="NCBI Taxonomy" id="79078"/>
    <lineage>
        <taxon>Eukaryota</taxon>
        <taxon>Viridiplantae</taxon>
        <taxon>Streptophyta</taxon>
        <taxon>Embryophyta</taxon>
        <taxon>Tracheophyta</taxon>
        <taxon>Spermatophyta</taxon>
        <taxon>Magnoliopsida</taxon>
        <taxon>eudicotyledons</taxon>
        <taxon>Gunneridae</taxon>
        <taxon>Pentapetalae</taxon>
        <taxon>rosids</taxon>
        <taxon>fabids</taxon>
        <taxon>Fabales</taxon>
        <taxon>Fabaceae</taxon>
        <taxon>Papilionoideae</taxon>
        <taxon>50 kb inversion clade</taxon>
        <taxon>dalbergioids sensu lato</taxon>
        <taxon>Dalbergieae</taxon>
        <taxon>Pterocarpus clade</taxon>
        <taxon>Stylosanthes</taxon>
    </lineage>
</organism>
<keyword evidence="2" id="KW-1185">Reference proteome</keyword>
<evidence type="ECO:0000313" key="2">
    <source>
        <dbReference type="Proteomes" id="UP001341840"/>
    </source>
</evidence>
<gene>
    <name evidence="1" type="ORF">PIB30_035419</name>
</gene>
<sequence>MEPWRCWEIATAEAEAMATAVPAKPEGISTEFLPLSPLLEIEKSSIEHHTSSQYKDIDTNIINEPKEADVGGTVRFNLDPFNEHNDNDADLLEALEMAHLKDVIWRNSLGLDAVVFEAGFRLALKAFTNHKRFFSMLIMFLVRPD</sequence>
<proteinExistence type="predicted"/>
<evidence type="ECO:0000313" key="1">
    <source>
        <dbReference type="EMBL" id="MED6121982.1"/>
    </source>
</evidence>
<dbReference type="Proteomes" id="UP001341840">
    <property type="component" value="Unassembled WGS sequence"/>
</dbReference>
<comment type="caution">
    <text evidence="1">The sequence shown here is derived from an EMBL/GenBank/DDBJ whole genome shotgun (WGS) entry which is preliminary data.</text>
</comment>
<reference evidence="1 2" key="1">
    <citation type="journal article" date="2023" name="Plants (Basel)">
        <title>Bridging the Gap: Combining Genomics and Transcriptomics Approaches to Understand Stylosanthes scabra, an Orphan Legume from the Brazilian Caatinga.</title>
        <authorList>
            <person name="Ferreira-Neto J.R.C."/>
            <person name="da Silva M.D."/>
            <person name="Binneck E."/>
            <person name="de Melo N.F."/>
            <person name="da Silva R.H."/>
            <person name="de Melo A.L.T.M."/>
            <person name="Pandolfi V."/>
            <person name="Bustamante F.O."/>
            <person name="Brasileiro-Vidal A.C."/>
            <person name="Benko-Iseppon A.M."/>
        </authorList>
    </citation>
    <scope>NUCLEOTIDE SEQUENCE [LARGE SCALE GENOMIC DNA]</scope>
    <source>
        <tissue evidence="1">Leaves</tissue>
    </source>
</reference>
<accession>A0ABU6RDB6</accession>